<dbReference type="InterPro" id="IPR051785">
    <property type="entry name" value="MMCE/EMCE_epimerase"/>
</dbReference>
<evidence type="ECO:0000313" key="5">
    <source>
        <dbReference type="Proteomes" id="UP000295554"/>
    </source>
</evidence>
<dbReference type="GO" id="GO:0046872">
    <property type="term" value="F:metal ion binding"/>
    <property type="evidence" value="ECO:0007669"/>
    <property type="project" value="UniProtKB-KW"/>
</dbReference>
<accession>A0A4R5LMV2</accession>
<keyword evidence="5" id="KW-1185">Reference proteome</keyword>
<dbReference type="InterPro" id="IPR029068">
    <property type="entry name" value="Glyas_Bleomycin-R_OHBP_Dase"/>
</dbReference>
<feature type="domain" description="VOC" evidence="3">
    <location>
        <begin position="36"/>
        <end position="164"/>
    </location>
</feature>
<dbReference type="GO" id="GO:0004493">
    <property type="term" value="F:methylmalonyl-CoA epimerase activity"/>
    <property type="evidence" value="ECO:0007669"/>
    <property type="project" value="TreeGrafter"/>
</dbReference>
<dbReference type="OrthoDB" id="6322212at2"/>
<gene>
    <name evidence="4" type="ORF">E2F43_18495</name>
</gene>
<feature type="region of interest" description="Disordered" evidence="2">
    <location>
        <begin position="1"/>
        <end position="28"/>
    </location>
</feature>
<name>A0A4R5LMV2_9GAMM</name>
<evidence type="ECO:0000259" key="3">
    <source>
        <dbReference type="PROSITE" id="PS51819"/>
    </source>
</evidence>
<keyword evidence="4" id="KW-0456">Lyase</keyword>
<dbReference type="SUPFAM" id="SSF54593">
    <property type="entry name" value="Glyoxalase/Bleomycin resistance protein/Dihydroxybiphenyl dioxygenase"/>
    <property type="match status" value="1"/>
</dbReference>
<protein>
    <submittedName>
        <fullName evidence="4">Lactoylglutathione lyase</fullName>
    </submittedName>
</protein>
<organism evidence="4 5">
    <name type="scientific">Seongchinamella unica</name>
    <dbReference type="NCBI Taxonomy" id="2547392"/>
    <lineage>
        <taxon>Bacteria</taxon>
        <taxon>Pseudomonadati</taxon>
        <taxon>Pseudomonadota</taxon>
        <taxon>Gammaproteobacteria</taxon>
        <taxon>Cellvibrionales</taxon>
        <taxon>Halieaceae</taxon>
        <taxon>Seongchinamella</taxon>
    </lineage>
</organism>
<evidence type="ECO:0000256" key="1">
    <source>
        <dbReference type="ARBA" id="ARBA00022723"/>
    </source>
</evidence>
<sequence>MPVPAGNDKKPLVITGPATNTGRDRSGQGARQMLTRVHHINLLVRDLDAAVARYRAAFAIARFEFGDLPERGVRTARFRAGESWIVLVQPTDPDSVPGQQLAAHGEGLFLLSLGVDSLASARETVLAGGGAFTQDKPRTGLEGWQVLDLDPALFSGALLQLTEEKPTDFDSE</sequence>
<dbReference type="PANTHER" id="PTHR43048">
    <property type="entry name" value="METHYLMALONYL-COA EPIMERASE"/>
    <property type="match status" value="1"/>
</dbReference>
<dbReference type="PANTHER" id="PTHR43048:SF3">
    <property type="entry name" value="METHYLMALONYL-COA EPIMERASE, MITOCHONDRIAL"/>
    <property type="match status" value="1"/>
</dbReference>
<proteinExistence type="predicted"/>
<dbReference type="Gene3D" id="3.10.180.10">
    <property type="entry name" value="2,3-Dihydroxybiphenyl 1,2-Dioxygenase, domain 1"/>
    <property type="match status" value="1"/>
</dbReference>
<dbReference type="Pfam" id="PF13669">
    <property type="entry name" value="Glyoxalase_4"/>
    <property type="match status" value="1"/>
</dbReference>
<keyword evidence="1" id="KW-0479">Metal-binding</keyword>
<dbReference type="GO" id="GO:0046491">
    <property type="term" value="P:L-methylmalonyl-CoA metabolic process"/>
    <property type="evidence" value="ECO:0007669"/>
    <property type="project" value="TreeGrafter"/>
</dbReference>
<dbReference type="InterPro" id="IPR037523">
    <property type="entry name" value="VOC_core"/>
</dbReference>
<dbReference type="GO" id="GO:0016829">
    <property type="term" value="F:lyase activity"/>
    <property type="evidence" value="ECO:0007669"/>
    <property type="project" value="UniProtKB-KW"/>
</dbReference>
<dbReference type="EMBL" id="SMSE01000006">
    <property type="protein sequence ID" value="TDG11377.1"/>
    <property type="molecule type" value="Genomic_DNA"/>
</dbReference>
<comment type="caution">
    <text evidence="4">The sequence shown here is derived from an EMBL/GenBank/DDBJ whole genome shotgun (WGS) entry which is preliminary data.</text>
</comment>
<dbReference type="AlphaFoldDB" id="A0A4R5LMV2"/>
<dbReference type="Proteomes" id="UP000295554">
    <property type="component" value="Unassembled WGS sequence"/>
</dbReference>
<evidence type="ECO:0000313" key="4">
    <source>
        <dbReference type="EMBL" id="TDG11377.1"/>
    </source>
</evidence>
<reference evidence="4 5" key="1">
    <citation type="submission" date="2019-03" db="EMBL/GenBank/DDBJ databases">
        <title>Seongchinamella monodicae gen. nov., sp. nov., a novel member of the Gammaproteobacteria isolated from a tidal mudflat of beach.</title>
        <authorList>
            <person name="Yang H.G."/>
            <person name="Kang J.W."/>
            <person name="Lee S.D."/>
        </authorList>
    </citation>
    <scope>NUCLEOTIDE SEQUENCE [LARGE SCALE GENOMIC DNA]</scope>
    <source>
        <strain evidence="4 5">GH4-78</strain>
    </source>
</reference>
<evidence type="ECO:0000256" key="2">
    <source>
        <dbReference type="SAM" id="MobiDB-lite"/>
    </source>
</evidence>
<dbReference type="PROSITE" id="PS51819">
    <property type="entry name" value="VOC"/>
    <property type="match status" value="1"/>
</dbReference>